<evidence type="ECO:0000313" key="3">
    <source>
        <dbReference type="EMBL" id="KAK1768899.1"/>
    </source>
</evidence>
<comment type="caution">
    <text evidence="3">The sequence shown here is derived from an EMBL/GenBank/DDBJ whole genome shotgun (WGS) entry which is preliminary data.</text>
</comment>
<dbReference type="RefSeq" id="XP_060285112.1">
    <property type="nucleotide sequence ID" value="XM_060425171.1"/>
</dbReference>
<evidence type="ECO:0000313" key="4">
    <source>
        <dbReference type="Proteomes" id="UP001244011"/>
    </source>
</evidence>
<dbReference type="InterPro" id="IPR055100">
    <property type="entry name" value="GNAT_LYC1-like"/>
</dbReference>
<gene>
    <name evidence="3" type="ORF">QBC33DRAFT_469436</name>
</gene>
<accession>A0AAJ0FND9</accession>
<dbReference type="GeneID" id="85308358"/>
<dbReference type="Pfam" id="PF22998">
    <property type="entry name" value="GNAT_LYC1-like"/>
    <property type="match status" value="1"/>
</dbReference>
<proteinExistence type="predicted"/>
<dbReference type="SUPFAM" id="SSF55729">
    <property type="entry name" value="Acyl-CoA N-acyltransferases (Nat)"/>
    <property type="match status" value="1"/>
</dbReference>
<evidence type="ECO:0000259" key="2">
    <source>
        <dbReference type="PROSITE" id="PS51186"/>
    </source>
</evidence>
<organism evidence="3 4">
    <name type="scientific">Phialemonium atrogriseum</name>
    <dbReference type="NCBI Taxonomy" id="1093897"/>
    <lineage>
        <taxon>Eukaryota</taxon>
        <taxon>Fungi</taxon>
        <taxon>Dikarya</taxon>
        <taxon>Ascomycota</taxon>
        <taxon>Pezizomycotina</taxon>
        <taxon>Sordariomycetes</taxon>
        <taxon>Sordariomycetidae</taxon>
        <taxon>Cephalothecales</taxon>
        <taxon>Cephalothecaceae</taxon>
        <taxon>Phialemonium</taxon>
    </lineage>
</organism>
<sequence>MTLSPSDVVFAEATPEQQRRAWELNGVSWAPPLSLPDYLEREKHLSQQELARDGGCKYWVLHLKSDPSTIVASCETTRKPVLIAGAPGEPVRRGVGYGIASVYTDPAYRRQGMATLMLAKVQEFLDREADCSALYSDIGRHYYGNLGWPAFPSDQATLHLEPPSPAEPGPDSGLQPFVPSDPPATRPLARSDLPPLCAADEALLESRLGAPLPAGGGGAGMARVAFVPSFAQISWQLAREDFMARKLFGVSVERRGAVTADGKAWVVWDHDWREKKLKVMRLVATHDGGGEAGERIAALKALLEAALAEASAWGLQKVLVWNPDGEVTVACKAVGNAHEDSVKLVLDERLDGSIPSFRWRGEDKRDTIWEDNYYYCWC</sequence>
<dbReference type="Gene3D" id="3.40.630.30">
    <property type="match status" value="1"/>
</dbReference>
<protein>
    <recommendedName>
        <fullName evidence="2">N-acetyltransferase domain-containing protein</fullName>
    </recommendedName>
</protein>
<dbReference type="InterPro" id="IPR053013">
    <property type="entry name" value="LAT"/>
</dbReference>
<feature type="region of interest" description="Disordered" evidence="1">
    <location>
        <begin position="154"/>
        <end position="188"/>
    </location>
</feature>
<keyword evidence="4" id="KW-1185">Reference proteome</keyword>
<dbReference type="InterPro" id="IPR000182">
    <property type="entry name" value="GNAT_dom"/>
</dbReference>
<dbReference type="InterPro" id="IPR016181">
    <property type="entry name" value="Acyl_CoA_acyltransferase"/>
</dbReference>
<dbReference type="PANTHER" id="PTHR34815">
    <property type="entry name" value="LYSINE ACETYLTRANSFERASE"/>
    <property type="match status" value="1"/>
</dbReference>
<dbReference type="AlphaFoldDB" id="A0AAJ0FND9"/>
<dbReference type="PANTHER" id="PTHR34815:SF4">
    <property type="entry name" value="N-ACETYLTRANSFERASE DOMAIN-CONTAINING PROTEIN"/>
    <property type="match status" value="1"/>
</dbReference>
<dbReference type="Pfam" id="PF00583">
    <property type="entry name" value="Acetyltransf_1"/>
    <property type="match status" value="1"/>
</dbReference>
<dbReference type="Proteomes" id="UP001244011">
    <property type="component" value="Unassembled WGS sequence"/>
</dbReference>
<name>A0AAJ0FND9_9PEZI</name>
<dbReference type="CDD" id="cd04301">
    <property type="entry name" value="NAT_SF"/>
    <property type="match status" value="1"/>
</dbReference>
<dbReference type="PROSITE" id="PS51186">
    <property type="entry name" value="GNAT"/>
    <property type="match status" value="1"/>
</dbReference>
<dbReference type="EMBL" id="MU839004">
    <property type="protein sequence ID" value="KAK1768899.1"/>
    <property type="molecule type" value="Genomic_DNA"/>
</dbReference>
<feature type="domain" description="N-acetyltransferase" evidence="2">
    <location>
        <begin position="8"/>
        <end position="167"/>
    </location>
</feature>
<dbReference type="GO" id="GO:0016747">
    <property type="term" value="F:acyltransferase activity, transferring groups other than amino-acyl groups"/>
    <property type="evidence" value="ECO:0007669"/>
    <property type="project" value="InterPro"/>
</dbReference>
<reference evidence="3" key="1">
    <citation type="submission" date="2023-06" db="EMBL/GenBank/DDBJ databases">
        <title>Genome-scale phylogeny and comparative genomics of the fungal order Sordariales.</title>
        <authorList>
            <consortium name="Lawrence Berkeley National Laboratory"/>
            <person name="Hensen N."/>
            <person name="Bonometti L."/>
            <person name="Westerberg I."/>
            <person name="Brannstrom I.O."/>
            <person name="Guillou S."/>
            <person name="Cros-Aarteil S."/>
            <person name="Calhoun S."/>
            <person name="Haridas S."/>
            <person name="Kuo A."/>
            <person name="Mondo S."/>
            <person name="Pangilinan J."/>
            <person name="Riley R."/>
            <person name="Labutti K."/>
            <person name="Andreopoulos B."/>
            <person name="Lipzen A."/>
            <person name="Chen C."/>
            <person name="Yanf M."/>
            <person name="Daum C."/>
            <person name="Ng V."/>
            <person name="Clum A."/>
            <person name="Steindorff A."/>
            <person name="Ohm R."/>
            <person name="Martin F."/>
            <person name="Silar P."/>
            <person name="Natvig D."/>
            <person name="Lalanne C."/>
            <person name="Gautier V."/>
            <person name="Ament-Velasquez S.L."/>
            <person name="Kruys A."/>
            <person name="Hutchinson M.I."/>
            <person name="Powell A.J."/>
            <person name="Barry K."/>
            <person name="Miller A.N."/>
            <person name="Grigoriev I.V."/>
            <person name="Debuchy R."/>
            <person name="Gladieux P."/>
            <person name="Thoren M.H."/>
            <person name="Johannesson H."/>
        </authorList>
    </citation>
    <scope>NUCLEOTIDE SEQUENCE</scope>
    <source>
        <strain evidence="3">8032-3</strain>
    </source>
</reference>
<evidence type="ECO:0000256" key="1">
    <source>
        <dbReference type="SAM" id="MobiDB-lite"/>
    </source>
</evidence>